<evidence type="ECO:0000256" key="2">
    <source>
        <dbReference type="ARBA" id="ARBA00007739"/>
    </source>
</evidence>
<evidence type="ECO:0000256" key="1">
    <source>
        <dbReference type="ARBA" id="ARBA00007090"/>
    </source>
</evidence>
<dbReference type="RefSeq" id="WP_200397174.1">
    <property type="nucleotide sequence ID" value="NZ_CP066831.1"/>
</dbReference>
<proteinExistence type="inferred from homology"/>
<feature type="domain" description="Glycosyl transferase family 51" evidence="16">
    <location>
        <begin position="91"/>
        <end position="260"/>
    </location>
</feature>
<keyword evidence="15" id="KW-1133">Transmembrane helix</keyword>
<dbReference type="Proteomes" id="UP000595636">
    <property type="component" value="Chromosome"/>
</dbReference>
<keyword evidence="3" id="KW-0121">Carboxypeptidase</keyword>
<dbReference type="GO" id="GO:0008360">
    <property type="term" value="P:regulation of cell shape"/>
    <property type="evidence" value="ECO:0007669"/>
    <property type="project" value="UniProtKB-KW"/>
</dbReference>
<comment type="similarity">
    <text evidence="2">In the N-terminal section; belongs to the glycosyltransferase 51 family.</text>
</comment>
<feature type="compositionally biased region" description="Low complexity" evidence="14">
    <location>
        <begin position="621"/>
        <end position="632"/>
    </location>
</feature>
<comment type="similarity">
    <text evidence="1">In the C-terminal section; belongs to the transpeptidase family.</text>
</comment>
<evidence type="ECO:0000256" key="9">
    <source>
        <dbReference type="ARBA" id="ARBA00022984"/>
    </source>
</evidence>
<accession>A0A7T7I7B4</accession>
<dbReference type="GO" id="GO:0008955">
    <property type="term" value="F:peptidoglycan glycosyltransferase activity"/>
    <property type="evidence" value="ECO:0007669"/>
    <property type="project" value="UniProtKB-EC"/>
</dbReference>
<evidence type="ECO:0000256" key="12">
    <source>
        <dbReference type="ARBA" id="ARBA00034000"/>
    </source>
</evidence>
<gene>
    <name evidence="17" type="ORF">JEQ17_24215</name>
</gene>
<reference evidence="17 18" key="1">
    <citation type="submission" date="2020-12" db="EMBL/GenBank/DDBJ databases">
        <title>A novel species.</title>
        <authorList>
            <person name="Li K."/>
        </authorList>
    </citation>
    <scope>NUCLEOTIDE SEQUENCE [LARGE SCALE GENOMIC DNA]</scope>
    <source>
        <strain evidence="17 18">ZYC-3</strain>
    </source>
</reference>
<evidence type="ECO:0000256" key="11">
    <source>
        <dbReference type="ARBA" id="ARBA00023316"/>
    </source>
</evidence>
<evidence type="ECO:0000256" key="8">
    <source>
        <dbReference type="ARBA" id="ARBA00022960"/>
    </source>
</evidence>
<keyword evidence="8" id="KW-0133">Cell shape</keyword>
<dbReference type="InterPro" id="IPR023346">
    <property type="entry name" value="Lysozyme-like_dom_sf"/>
</dbReference>
<name>A0A7T7I7B4_9ACTN</name>
<keyword evidence="11" id="KW-0961">Cell wall biogenesis/degradation</keyword>
<dbReference type="InterPro" id="IPR050396">
    <property type="entry name" value="Glycosyltr_51/Transpeptidase"/>
</dbReference>
<feature type="region of interest" description="Disordered" evidence="14">
    <location>
        <begin position="566"/>
        <end position="656"/>
    </location>
</feature>
<feature type="transmembrane region" description="Helical" evidence="15">
    <location>
        <begin position="40"/>
        <end position="59"/>
    </location>
</feature>
<evidence type="ECO:0000256" key="7">
    <source>
        <dbReference type="ARBA" id="ARBA00022801"/>
    </source>
</evidence>
<dbReference type="EMBL" id="CP066831">
    <property type="protein sequence ID" value="QQM42236.1"/>
    <property type="molecule type" value="Genomic_DNA"/>
</dbReference>
<evidence type="ECO:0000256" key="10">
    <source>
        <dbReference type="ARBA" id="ARBA00023268"/>
    </source>
</evidence>
<dbReference type="InterPro" id="IPR036950">
    <property type="entry name" value="PBP_transglycosylase"/>
</dbReference>
<dbReference type="InterPro" id="IPR001264">
    <property type="entry name" value="Glyco_trans_51"/>
</dbReference>
<protein>
    <submittedName>
        <fullName evidence="17">Penicillin-binding protein</fullName>
    </submittedName>
</protein>
<dbReference type="FunFam" id="1.10.3810.10:FF:000001">
    <property type="entry name" value="Penicillin-binding protein 1A"/>
    <property type="match status" value="1"/>
</dbReference>
<dbReference type="GO" id="GO:0009002">
    <property type="term" value="F:serine-type D-Ala-D-Ala carboxypeptidase activity"/>
    <property type="evidence" value="ECO:0007669"/>
    <property type="project" value="UniProtKB-EC"/>
</dbReference>
<evidence type="ECO:0000256" key="13">
    <source>
        <dbReference type="ARBA" id="ARBA00049902"/>
    </source>
</evidence>
<dbReference type="Gene3D" id="3.40.710.10">
    <property type="entry name" value="DD-peptidase/beta-lactamase superfamily"/>
    <property type="match status" value="2"/>
</dbReference>
<evidence type="ECO:0000313" key="18">
    <source>
        <dbReference type="Proteomes" id="UP000595636"/>
    </source>
</evidence>
<evidence type="ECO:0000256" key="5">
    <source>
        <dbReference type="ARBA" id="ARBA00022676"/>
    </source>
</evidence>
<keyword evidence="6" id="KW-0808">Transferase</keyword>
<dbReference type="KEGG" id="slf:JEQ17_24215"/>
<dbReference type="Gene3D" id="1.10.3810.10">
    <property type="entry name" value="Biosynthetic peptidoglycan transglycosylase-like"/>
    <property type="match status" value="1"/>
</dbReference>
<dbReference type="AlphaFoldDB" id="A0A7T7I7B4"/>
<evidence type="ECO:0000256" key="4">
    <source>
        <dbReference type="ARBA" id="ARBA00022670"/>
    </source>
</evidence>
<keyword evidence="5" id="KW-0328">Glycosyltransferase</keyword>
<dbReference type="GO" id="GO:0030288">
    <property type="term" value="C:outer membrane-bounded periplasmic space"/>
    <property type="evidence" value="ECO:0007669"/>
    <property type="project" value="TreeGrafter"/>
</dbReference>
<keyword evidence="10" id="KW-0511">Multifunctional enzyme</keyword>
<dbReference type="Pfam" id="PF00912">
    <property type="entry name" value="Transgly"/>
    <property type="match status" value="1"/>
</dbReference>
<keyword evidence="18" id="KW-1185">Reference proteome</keyword>
<keyword evidence="15" id="KW-0812">Transmembrane</keyword>
<evidence type="ECO:0000313" key="17">
    <source>
        <dbReference type="EMBL" id="QQM42236.1"/>
    </source>
</evidence>
<dbReference type="InterPro" id="IPR012338">
    <property type="entry name" value="Beta-lactam/transpept-like"/>
</dbReference>
<sequence>MTTRPRTPRTLRTRLHTLRTHLHTLRTYLRRTRTRRLRRVLAGLLVLFLTACAALVVAYRMTGIPDPHPETVSQSTVFVDAEGDYLGRRGPVDRQDIPLNQVPRHVQDAVIAAENRSFRTDSGVAPTAILRAAIATVTGGERQGGSTITQQYVKNALLTPEQSLSRKAREALIAVKLDRTRSKDDILEGYLNTVYFGRGAAGVESAARNYFGVGAKDLTVSQGAALAAIVNLPSYYERAGADAKVTGTLERRWVWVLDAMAASGAISDRERTAARFPAFRFYPPGDTDGGRQYLIDAASAEAADRLGITEDQLARGGYKVHTTFDLGLQDDTAELVRDRTPADTKGVRLHTAVVATVPGDGAVRVLYGGADYAHQPFNDAVDGAVEAGTATEPFTYAGIRLGEPLTGLPKEAAPTPMRLNSAYATVAAGGTYAKPYTVTKITRGGRTVHTARPETRTAMGEKETAVVTELMHGSLGPDAPDAPGTAVKPVATGVGAAFLPVTSHAAGAGSGPGARTVWQSVYSPRLALTVALFAERGGKPARVAGLTGEYPPAEHAALQAGEVWRLAGSPGTEGPAAEARVGAESEAEAGAKDGGEAGTGSKGTGEGSGDGSGSGSGSGSGENTSSGEGTSEADVTRTDPPVGGQGGGVVPWEGAR</sequence>
<evidence type="ECO:0000256" key="3">
    <source>
        <dbReference type="ARBA" id="ARBA00022645"/>
    </source>
</evidence>
<keyword evidence="9" id="KW-0573">Peptidoglycan synthesis</keyword>
<evidence type="ECO:0000256" key="14">
    <source>
        <dbReference type="SAM" id="MobiDB-lite"/>
    </source>
</evidence>
<evidence type="ECO:0000256" key="15">
    <source>
        <dbReference type="SAM" id="Phobius"/>
    </source>
</evidence>
<dbReference type="PANTHER" id="PTHR32282">
    <property type="entry name" value="BINDING PROTEIN TRANSPEPTIDASE, PUTATIVE-RELATED"/>
    <property type="match status" value="1"/>
</dbReference>
<keyword evidence="7" id="KW-0378">Hydrolase</keyword>
<dbReference type="PANTHER" id="PTHR32282:SF34">
    <property type="entry name" value="PENICILLIN-BINDING PROTEIN 1A"/>
    <property type="match status" value="1"/>
</dbReference>
<evidence type="ECO:0000259" key="16">
    <source>
        <dbReference type="Pfam" id="PF00912"/>
    </source>
</evidence>
<dbReference type="SUPFAM" id="SSF56601">
    <property type="entry name" value="beta-lactamase/transpeptidase-like"/>
    <property type="match status" value="2"/>
</dbReference>
<dbReference type="GO" id="GO:0009252">
    <property type="term" value="P:peptidoglycan biosynthetic process"/>
    <property type="evidence" value="ECO:0007669"/>
    <property type="project" value="UniProtKB-KW"/>
</dbReference>
<organism evidence="17 18">
    <name type="scientific">Streptomyces liliifuscus</name>
    <dbReference type="NCBI Taxonomy" id="2797636"/>
    <lineage>
        <taxon>Bacteria</taxon>
        <taxon>Bacillati</taxon>
        <taxon>Actinomycetota</taxon>
        <taxon>Actinomycetes</taxon>
        <taxon>Kitasatosporales</taxon>
        <taxon>Streptomycetaceae</taxon>
        <taxon>Streptomyces</taxon>
    </lineage>
</organism>
<keyword evidence="15" id="KW-0472">Membrane</keyword>
<feature type="compositionally biased region" description="Gly residues" evidence="14">
    <location>
        <begin position="596"/>
        <end position="620"/>
    </location>
</feature>
<keyword evidence="4" id="KW-0645">Protease</keyword>
<comment type="catalytic activity">
    <reaction evidence="13">
        <text>[GlcNAc-(1-&gt;4)-Mur2Ac(oyl-L-Ala-gamma-D-Glu-L-Lys-D-Ala-D-Ala)](n)-di-trans,octa-cis-undecaprenyl diphosphate + beta-D-GlcNAc-(1-&gt;4)-Mur2Ac(oyl-L-Ala-gamma-D-Glu-L-Lys-D-Ala-D-Ala)-di-trans,octa-cis-undecaprenyl diphosphate = [GlcNAc-(1-&gt;4)-Mur2Ac(oyl-L-Ala-gamma-D-Glu-L-Lys-D-Ala-D-Ala)](n+1)-di-trans,octa-cis-undecaprenyl diphosphate + di-trans,octa-cis-undecaprenyl diphosphate + H(+)</text>
        <dbReference type="Rhea" id="RHEA:23708"/>
        <dbReference type="Rhea" id="RHEA-COMP:9602"/>
        <dbReference type="Rhea" id="RHEA-COMP:9603"/>
        <dbReference type="ChEBI" id="CHEBI:15378"/>
        <dbReference type="ChEBI" id="CHEBI:58405"/>
        <dbReference type="ChEBI" id="CHEBI:60033"/>
        <dbReference type="ChEBI" id="CHEBI:78435"/>
        <dbReference type="EC" id="2.4.99.28"/>
    </reaction>
</comment>
<dbReference type="GO" id="GO:0006508">
    <property type="term" value="P:proteolysis"/>
    <property type="evidence" value="ECO:0007669"/>
    <property type="project" value="UniProtKB-KW"/>
</dbReference>
<dbReference type="GO" id="GO:0071555">
    <property type="term" value="P:cell wall organization"/>
    <property type="evidence" value="ECO:0007669"/>
    <property type="project" value="UniProtKB-KW"/>
</dbReference>
<evidence type="ECO:0000256" key="6">
    <source>
        <dbReference type="ARBA" id="ARBA00022679"/>
    </source>
</evidence>
<dbReference type="SUPFAM" id="SSF53955">
    <property type="entry name" value="Lysozyme-like"/>
    <property type="match status" value="1"/>
</dbReference>
<comment type="catalytic activity">
    <reaction evidence="12">
        <text>Preferential cleavage: (Ac)2-L-Lys-D-Ala-|-D-Ala. Also transpeptidation of peptidyl-alanyl moieties that are N-acyl substituents of D-alanine.</text>
        <dbReference type="EC" id="3.4.16.4"/>
    </reaction>
</comment>